<feature type="region of interest" description="Disordered" evidence="5">
    <location>
        <begin position="1"/>
        <end position="22"/>
    </location>
</feature>
<organism evidence="7 8">
    <name type="scientific">Coccomyxa subellipsoidea</name>
    <dbReference type="NCBI Taxonomy" id="248742"/>
    <lineage>
        <taxon>Eukaryota</taxon>
        <taxon>Viridiplantae</taxon>
        <taxon>Chlorophyta</taxon>
        <taxon>core chlorophytes</taxon>
        <taxon>Trebouxiophyceae</taxon>
        <taxon>Trebouxiophyceae incertae sedis</taxon>
        <taxon>Coccomyxaceae</taxon>
        <taxon>Coccomyxa</taxon>
    </lineage>
</organism>
<dbReference type="EMBL" id="JALJOT010000014">
    <property type="protein sequence ID" value="KAK9903484.1"/>
    <property type="molecule type" value="Genomic_DNA"/>
</dbReference>
<evidence type="ECO:0000256" key="3">
    <source>
        <dbReference type="ARBA" id="ARBA00022989"/>
    </source>
</evidence>
<comment type="subcellular location">
    <subcellularLocation>
        <location evidence="1">Membrane</location>
        <topology evidence="1">Multi-pass membrane protein</topology>
    </subcellularLocation>
</comment>
<proteinExistence type="predicted"/>
<evidence type="ECO:0008006" key="9">
    <source>
        <dbReference type="Google" id="ProtNLM"/>
    </source>
</evidence>
<gene>
    <name evidence="7" type="ORF">WJX75_006694</name>
</gene>
<protein>
    <recommendedName>
        <fullName evidence="9">NADH dehydrogenase [ubiquinone] 1 alpha subcomplex subunit 11</fullName>
    </recommendedName>
</protein>
<keyword evidence="8" id="KW-1185">Reference proteome</keyword>
<accession>A0ABR2YEE5</accession>
<keyword evidence="2 6" id="KW-0812">Transmembrane</keyword>
<reference evidence="7 8" key="1">
    <citation type="journal article" date="2024" name="Nat. Commun.">
        <title>Phylogenomics reveals the evolutionary origins of lichenization in chlorophyte algae.</title>
        <authorList>
            <person name="Puginier C."/>
            <person name="Libourel C."/>
            <person name="Otte J."/>
            <person name="Skaloud P."/>
            <person name="Haon M."/>
            <person name="Grisel S."/>
            <person name="Petersen M."/>
            <person name="Berrin J.G."/>
            <person name="Delaux P.M."/>
            <person name="Dal Grande F."/>
            <person name="Keller J."/>
        </authorList>
    </citation>
    <scope>NUCLEOTIDE SEQUENCE [LARGE SCALE GENOMIC DNA]</scope>
    <source>
        <strain evidence="7 8">SAG 216-7</strain>
    </source>
</reference>
<evidence type="ECO:0000313" key="8">
    <source>
        <dbReference type="Proteomes" id="UP001491310"/>
    </source>
</evidence>
<evidence type="ECO:0000256" key="1">
    <source>
        <dbReference type="ARBA" id="ARBA00004141"/>
    </source>
</evidence>
<dbReference type="PANTHER" id="PTHR14110">
    <property type="entry name" value="MITOCHONDRIAL IMPORT INNER MEMBRANE TRANSLOCASE SUBUNIT TIM22"/>
    <property type="match status" value="1"/>
</dbReference>
<name>A0ABR2YEE5_9CHLO</name>
<evidence type="ECO:0000256" key="5">
    <source>
        <dbReference type="SAM" id="MobiDB-lite"/>
    </source>
</evidence>
<feature type="transmembrane region" description="Helical" evidence="6">
    <location>
        <begin position="69"/>
        <end position="92"/>
    </location>
</feature>
<evidence type="ECO:0000256" key="2">
    <source>
        <dbReference type="ARBA" id="ARBA00022692"/>
    </source>
</evidence>
<comment type="caution">
    <text evidence="7">The sequence shown here is derived from an EMBL/GenBank/DDBJ whole genome shotgun (WGS) entry which is preliminary data.</text>
</comment>
<dbReference type="PANTHER" id="PTHR14110:SF18">
    <property type="entry name" value="OUTER ENVELOPE PORE PROTEIN 16-3, CHLOROPLASTIC_MITOCHONDRIAL"/>
    <property type="match status" value="1"/>
</dbReference>
<evidence type="ECO:0000256" key="6">
    <source>
        <dbReference type="SAM" id="Phobius"/>
    </source>
</evidence>
<evidence type="ECO:0000313" key="7">
    <source>
        <dbReference type="EMBL" id="KAK9903484.1"/>
    </source>
</evidence>
<keyword evidence="4 6" id="KW-0472">Membrane</keyword>
<feature type="transmembrane region" description="Helical" evidence="6">
    <location>
        <begin position="29"/>
        <end position="49"/>
    </location>
</feature>
<evidence type="ECO:0000256" key="4">
    <source>
        <dbReference type="ARBA" id="ARBA00023136"/>
    </source>
</evidence>
<keyword evidence="3 6" id="KW-1133">Transmembrane helix</keyword>
<dbReference type="Pfam" id="PF02466">
    <property type="entry name" value="Tim17"/>
    <property type="match status" value="1"/>
</dbReference>
<sequence length="166" mass="16604">MSSGHTVTVQGLGERLPVERPEDCTSRTLSASGAGLVAGGIMGAVTANWGNVPPVLADRPWPALKHTGAIMGTYAATFALVGGTFAVVDCLVEDFRGKKDAWNGVIAGLAAGAVIGMRVGRVPVGVGAAVALAATSAAVDTSGGHLVGSGLVDDGATPHRPIYPYK</sequence>
<dbReference type="Proteomes" id="UP001491310">
    <property type="component" value="Unassembled WGS sequence"/>
</dbReference>
<dbReference type="InterPro" id="IPR039175">
    <property type="entry name" value="TIM22"/>
</dbReference>